<dbReference type="PANTHER" id="PTHR33710:SF71">
    <property type="entry name" value="ENDONUCLEASE_EXONUCLEASE_PHOSPHATASE DOMAIN-CONTAINING PROTEIN"/>
    <property type="match status" value="1"/>
</dbReference>
<protein>
    <recommendedName>
        <fullName evidence="3">Reverse transcriptase</fullName>
    </recommendedName>
</protein>
<dbReference type="EMBL" id="CP136898">
    <property type="protein sequence ID" value="WOL20090.1"/>
    <property type="molecule type" value="Genomic_DNA"/>
</dbReference>
<sequence>MNQATTYLKALIDKKGLVDAGFNGPRFTWSNKRKGDELILARLDRILYNVKWLEWKVNFVVDHLNMIDSDHKPLMINIVRESRRKKMRSSNSFVFEHFWLEYPELKQVVEGEWNKNVASMAEKLERLKGTMMRWNWEFVGNLERKLENANRRLKYLPLKEEECGASDEVLAEMRMISNLVIAISRQIKVKWWSKSRMRWIEGGDRNTKYFHSSVLMRRKRNNIDGIMVDDQ</sequence>
<proteinExistence type="predicted"/>
<dbReference type="SUPFAM" id="SSF56219">
    <property type="entry name" value="DNase I-like"/>
    <property type="match status" value="1"/>
</dbReference>
<dbReference type="AlphaFoldDB" id="A0AAQ3L4T6"/>
<dbReference type="Proteomes" id="UP001327560">
    <property type="component" value="Chromosome 9"/>
</dbReference>
<name>A0AAQ3L4T6_9LILI</name>
<evidence type="ECO:0000313" key="2">
    <source>
        <dbReference type="Proteomes" id="UP001327560"/>
    </source>
</evidence>
<evidence type="ECO:0000313" key="1">
    <source>
        <dbReference type="EMBL" id="WOL20090.1"/>
    </source>
</evidence>
<organism evidence="1 2">
    <name type="scientific">Canna indica</name>
    <name type="common">Indian-shot</name>
    <dbReference type="NCBI Taxonomy" id="4628"/>
    <lineage>
        <taxon>Eukaryota</taxon>
        <taxon>Viridiplantae</taxon>
        <taxon>Streptophyta</taxon>
        <taxon>Embryophyta</taxon>
        <taxon>Tracheophyta</taxon>
        <taxon>Spermatophyta</taxon>
        <taxon>Magnoliopsida</taxon>
        <taxon>Liliopsida</taxon>
        <taxon>Zingiberales</taxon>
        <taxon>Cannaceae</taxon>
        <taxon>Canna</taxon>
    </lineage>
</organism>
<keyword evidence="2" id="KW-1185">Reference proteome</keyword>
<gene>
    <name evidence="1" type="ORF">Cni_G28892</name>
</gene>
<evidence type="ECO:0008006" key="3">
    <source>
        <dbReference type="Google" id="ProtNLM"/>
    </source>
</evidence>
<dbReference type="Gene3D" id="3.60.10.10">
    <property type="entry name" value="Endonuclease/exonuclease/phosphatase"/>
    <property type="match status" value="1"/>
</dbReference>
<dbReference type="InterPro" id="IPR036691">
    <property type="entry name" value="Endo/exonu/phosph_ase_sf"/>
</dbReference>
<reference evidence="1 2" key="1">
    <citation type="submission" date="2023-10" db="EMBL/GenBank/DDBJ databases">
        <title>Chromosome-scale genome assembly provides insights into flower coloration mechanisms of Canna indica.</title>
        <authorList>
            <person name="Li C."/>
        </authorList>
    </citation>
    <scope>NUCLEOTIDE SEQUENCE [LARGE SCALE GENOMIC DNA]</scope>
    <source>
        <tissue evidence="1">Flower</tissue>
    </source>
</reference>
<accession>A0AAQ3L4T6</accession>
<dbReference type="PANTHER" id="PTHR33710">
    <property type="entry name" value="BNAC02G09200D PROTEIN"/>
    <property type="match status" value="1"/>
</dbReference>